<dbReference type="InterPro" id="IPR029058">
    <property type="entry name" value="AB_hydrolase_fold"/>
</dbReference>
<dbReference type="InterPro" id="IPR050471">
    <property type="entry name" value="AB_hydrolase"/>
</dbReference>
<dbReference type="PANTHER" id="PTHR43433">
    <property type="entry name" value="HYDROLASE, ALPHA/BETA FOLD FAMILY PROTEIN"/>
    <property type="match status" value="1"/>
</dbReference>
<name>A0ABN1N7Z2_9PSEU</name>
<dbReference type="Gene3D" id="3.40.50.1820">
    <property type="entry name" value="alpha/beta hydrolase"/>
    <property type="match status" value="1"/>
</dbReference>
<dbReference type="PANTHER" id="PTHR43433:SF5">
    <property type="entry name" value="AB HYDROLASE-1 DOMAIN-CONTAINING PROTEIN"/>
    <property type="match status" value="1"/>
</dbReference>
<dbReference type="PRINTS" id="PR00111">
    <property type="entry name" value="ABHYDROLASE"/>
</dbReference>
<evidence type="ECO:0000313" key="3">
    <source>
        <dbReference type="Proteomes" id="UP001499967"/>
    </source>
</evidence>
<accession>A0ABN1N7Z2</accession>
<dbReference type="SUPFAM" id="SSF53474">
    <property type="entry name" value="alpha/beta-Hydrolases"/>
    <property type="match status" value="1"/>
</dbReference>
<dbReference type="EMBL" id="BAAAHP010000170">
    <property type="protein sequence ID" value="GAA0896415.1"/>
    <property type="molecule type" value="Genomic_DNA"/>
</dbReference>
<gene>
    <name evidence="2" type="ORF">GCM10009559_54950</name>
</gene>
<comment type="caution">
    <text evidence="2">The sequence shown here is derived from an EMBL/GenBank/DDBJ whole genome shotgun (WGS) entry which is preliminary data.</text>
</comment>
<organism evidence="2 3">
    <name type="scientific">Pseudonocardia zijingensis</name>
    <dbReference type="NCBI Taxonomy" id="153376"/>
    <lineage>
        <taxon>Bacteria</taxon>
        <taxon>Bacillati</taxon>
        <taxon>Actinomycetota</taxon>
        <taxon>Actinomycetes</taxon>
        <taxon>Pseudonocardiales</taxon>
        <taxon>Pseudonocardiaceae</taxon>
        <taxon>Pseudonocardia</taxon>
    </lineage>
</organism>
<evidence type="ECO:0000259" key="1">
    <source>
        <dbReference type="Pfam" id="PF00561"/>
    </source>
</evidence>
<dbReference type="InterPro" id="IPR000073">
    <property type="entry name" value="AB_hydrolase_1"/>
</dbReference>
<keyword evidence="3" id="KW-1185">Reference proteome</keyword>
<sequence length="288" mass="30317">MPVDESVIVVNGAACCVRVEGDADDPALLLIGSSLLSWPDELCARLVAGGRRVIRYDVRDTGRSQTYRPGRPGYSLADLVEDAAGVLDATGTGRAHVAGWSSGGWIAQLLALGHPERVATLTLVGSRVNTPGPVDPDLPEHDAALMQVIRTTPQPDWSDERAAAEHLVLMARTFAGPGAFDEAAARAHAEAEVARSTDIGCAYNIAFADHGPRWRERLGEITAPTLVLHGEDDPFFPVGNGEALAAEIPGARLVWLAGTGHGLPAHVLPVVAAELLAHTGAQVNQRLP</sequence>
<reference evidence="2 3" key="1">
    <citation type="journal article" date="2019" name="Int. J. Syst. Evol. Microbiol.">
        <title>The Global Catalogue of Microorganisms (GCM) 10K type strain sequencing project: providing services to taxonomists for standard genome sequencing and annotation.</title>
        <authorList>
            <consortium name="The Broad Institute Genomics Platform"/>
            <consortium name="The Broad Institute Genome Sequencing Center for Infectious Disease"/>
            <person name="Wu L."/>
            <person name="Ma J."/>
        </authorList>
    </citation>
    <scope>NUCLEOTIDE SEQUENCE [LARGE SCALE GENOMIC DNA]</scope>
    <source>
        <strain evidence="2 3">JCM 11117</strain>
    </source>
</reference>
<dbReference type="Proteomes" id="UP001499967">
    <property type="component" value="Unassembled WGS sequence"/>
</dbReference>
<dbReference type="Pfam" id="PF00561">
    <property type="entry name" value="Abhydrolase_1"/>
    <property type="match status" value="1"/>
</dbReference>
<evidence type="ECO:0000313" key="2">
    <source>
        <dbReference type="EMBL" id="GAA0896415.1"/>
    </source>
</evidence>
<feature type="domain" description="AB hydrolase-1" evidence="1">
    <location>
        <begin position="34"/>
        <end position="261"/>
    </location>
</feature>
<protein>
    <recommendedName>
        <fullName evidence="1">AB hydrolase-1 domain-containing protein</fullName>
    </recommendedName>
</protein>
<proteinExistence type="predicted"/>